<dbReference type="Pfam" id="PF20684">
    <property type="entry name" value="Fung_rhodopsin"/>
    <property type="match status" value="1"/>
</dbReference>
<accession>A0AAE0U298</accession>
<reference evidence="9" key="2">
    <citation type="submission" date="2023-06" db="EMBL/GenBank/DDBJ databases">
        <authorList>
            <consortium name="Lawrence Berkeley National Laboratory"/>
            <person name="Haridas S."/>
            <person name="Hensen N."/>
            <person name="Bonometti L."/>
            <person name="Westerberg I."/>
            <person name="Brannstrom I.O."/>
            <person name="Guillou S."/>
            <person name="Cros-Aarteil S."/>
            <person name="Calhoun S."/>
            <person name="Kuo A."/>
            <person name="Mondo S."/>
            <person name="Pangilinan J."/>
            <person name="Riley R."/>
            <person name="LaButti K."/>
            <person name="Andreopoulos B."/>
            <person name="Lipzen A."/>
            <person name="Chen C."/>
            <person name="Yanf M."/>
            <person name="Daum C."/>
            <person name="Ng V."/>
            <person name="Clum A."/>
            <person name="Steindorff A."/>
            <person name="Ohm R."/>
            <person name="Martin F."/>
            <person name="Silar P."/>
            <person name="Natvig D."/>
            <person name="Lalanne C."/>
            <person name="Gautier V."/>
            <person name="Ament-velasquez S.L."/>
            <person name="Kruys A."/>
            <person name="Hutchinson M.I."/>
            <person name="Powell A.J."/>
            <person name="Barry K."/>
            <person name="Miller A.N."/>
            <person name="Grigoriev I.V."/>
            <person name="Debuchy R."/>
            <person name="Gladieux P."/>
            <person name="Thoren M.H."/>
            <person name="Johannesson H."/>
        </authorList>
    </citation>
    <scope>NUCLEOTIDE SEQUENCE</scope>
    <source>
        <strain evidence="9">CBS 232.78</strain>
    </source>
</reference>
<evidence type="ECO:0000313" key="10">
    <source>
        <dbReference type="Proteomes" id="UP001285441"/>
    </source>
</evidence>
<protein>
    <recommendedName>
        <fullName evidence="8">Rhodopsin domain-containing protein</fullName>
    </recommendedName>
</protein>
<dbReference type="PANTHER" id="PTHR33048:SF155">
    <property type="entry name" value="INTEGRAL MEMBRANE PROTEIN"/>
    <property type="match status" value="1"/>
</dbReference>
<reference evidence="9" key="1">
    <citation type="journal article" date="2023" name="Mol. Phylogenet. Evol.">
        <title>Genome-scale phylogeny and comparative genomics of the fungal order Sordariales.</title>
        <authorList>
            <person name="Hensen N."/>
            <person name="Bonometti L."/>
            <person name="Westerberg I."/>
            <person name="Brannstrom I.O."/>
            <person name="Guillou S."/>
            <person name="Cros-Aarteil S."/>
            <person name="Calhoun S."/>
            <person name="Haridas S."/>
            <person name="Kuo A."/>
            <person name="Mondo S."/>
            <person name="Pangilinan J."/>
            <person name="Riley R."/>
            <person name="LaButti K."/>
            <person name="Andreopoulos B."/>
            <person name="Lipzen A."/>
            <person name="Chen C."/>
            <person name="Yan M."/>
            <person name="Daum C."/>
            <person name="Ng V."/>
            <person name="Clum A."/>
            <person name="Steindorff A."/>
            <person name="Ohm R.A."/>
            <person name="Martin F."/>
            <person name="Silar P."/>
            <person name="Natvig D.O."/>
            <person name="Lalanne C."/>
            <person name="Gautier V."/>
            <person name="Ament-Velasquez S.L."/>
            <person name="Kruys A."/>
            <person name="Hutchinson M.I."/>
            <person name="Powell A.J."/>
            <person name="Barry K."/>
            <person name="Miller A.N."/>
            <person name="Grigoriev I.V."/>
            <person name="Debuchy R."/>
            <person name="Gladieux P."/>
            <person name="Hiltunen Thoren M."/>
            <person name="Johannesson H."/>
        </authorList>
    </citation>
    <scope>NUCLEOTIDE SEQUENCE</scope>
    <source>
        <strain evidence="9">CBS 232.78</strain>
    </source>
</reference>
<dbReference type="EMBL" id="JAULSW010000003">
    <property type="protein sequence ID" value="KAK3387970.1"/>
    <property type="molecule type" value="Genomic_DNA"/>
</dbReference>
<dbReference type="InterPro" id="IPR049326">
    <property type="entry name" value="Rhodopsin_dom_fungi"/>
</dbReference>
<feature type="transmembrane region" description="Helical" evidence="7">
    <location>
        <begin position="212"/>
        <end position="230"/>
    </location>
</feature>
<feature type="transmembrane region" description="Helical" evidence="7">
    <location>
        <begin position="178"/>
        <end position="200"/>
    </location>
</feature>
<name>A0AAE0U298_9PEZI</name>
<evidence type="ECO:0000256" key="2">
    <source>
        <dbReference type="ARBA" id="ARBA00022692"/>
    </source>
</evidence>
<sequence>MASLDDMPPGWAEENKGPLILKVTTSVTAIALLFTVARIYSRFLSIKRIAIDDILVVCCIVLGVSYVAVSAVAIQYGSGRHVMTLSDEDVSNAVYYSVVSFVPGVLSFVVPKFAVIILLAKILGPSPLHVRAMWLVSGLYGSLAFGMLVINFVQCTPAAAQWGGAPGSCWDRTITVDYALALGVVSAVFDFYLAIYPTVVLCRLQMHWQKKLALASSLGFGYCAGAITIYKCTTLPGLLHIKDFTYAVDDVIIWTNVEGNCILIGACIPTLYPLVRRIFGSSALGGIAPKEENKGTDSNNPPTIGSDPKKRKPVKSTLRYDTTDELESKFVVEERPIIINTSAAHDIEATPSETALTTKESRW</sequence>
<evidence type="ECO:0000313" key="9">
    <source>
        <dbReference type="EMBL" id="KAK3387970.1"/>
    </source>
</evidence>
<keyword evidence="3 7" id="KW-1133">Transmembrane helix</keyword>
<proteinExistence type="inferred from homology"/>
<feature type="region of interest" description="Disordered" evidence="6">
    <location>
        <begin position="342"/>
        <end position="363"/>
    </location>
</feature>
<feature type="transmembrane region" description="Helical" evidence="7">
    <location>
        <begin position="53"/>
        <end position="74"/>
    </location>
</feature>
<organism evidence="9 10">
    <name type="scientific">Podospora didyma</name>
    <dbReference type="NCBI Taxonomy" id="330526"/>
    <lineage>
        <taxon>Eukaryota</taxon>
        <taxon>Fungi</taxon>
        <taxon>Dikarya</taxon>
        <taxon>Ascomycota</taxon>
        <taxon>Pezizomycotina</taxon>
        <taxon>Sordariomycetes</taxon>
        <taxon>Sordariomycetidae</taxon>
        <taxon>Sordariales</taxon>
        <taxon>Podosporaceae</taxon>
        <taxon>Podospora</taxon>
    </lineage>
</organism>
<dbReference type="Proteomes" id="UP001285441">
    <property type="component" value="Unassembled WGS sequence"/>
</dbReference>
<evidence type="ECO:0000256" key="6">
    <source>
        <dbReference type="SAM" id="MobiDB-lite"/>
    </source>
</evidence>
<feature type="region of interest" description="Disordered" evidence="6">
    <location>
        <begin position="290"/>
        <end position="318"/>
    </location>
</feature>
<feature type="domain" description="Rhodopsin" evidence="8">
    <location>
        <begin position="37"/>
        <end position="277"/>
    </location>
</feature>
<gene>
    <name evidence="9" type="ORF">B0H63DRAFT_167655</name>
</gene>
<dbReference type="PANTHER" id="PTHR33048">
    <property type="entry name" value="PTH11-LIKE INTEGRAL MEMBRANE PROTEIN (AFU_ORTHOLOGUE AFUA_5G11245)"/>
    <property type="match status" value="1"/>
</dbReference>
<feature type="compositionally biased region" description="Polar residues" evidence="6">
    <location>
        <begin position="351"/>
        <end position="363"/>
    </location>
</feature>
<evidence type="ECO:0000256" key="7">
    <source>
        <dbReference type="SAM" id="Phobius"/>
    </source>
</evidence>
<dbReference type="GO" id="GO:0016020">
    <property type="term" value="C:membrane"/>
    <property type="evidence" value="ECO:0007669"/>
    <property type="project" value="UniProtKB-SubCell"/>
</dbReference>
<comment type="subcellular location">
    <subcellularLocation>
        <location evidence="1">Membrane</location>
        <topology evidence="1">Multi-pass membrane protein</topology>
    </subcellularLocation>
</comment>
<keyword evidence="4 7" id="KW-0472">Membrane</keyword>
<feature type="transmembrane region" description="Helical" evidence="7">
    <location>
        <begin position="132"/>
        <end position="153"/>
    </location>
</feature>
<evidence type="ECO:0000259" key="8">
    <source>
        <dbReference type="Pfam" id="PF20684"/>
    </source>
</evidence>
<evidence type="ECO:0000256" key="3">
    <source>
        <dbReference type="ARBA" id="ARBA00022989"/>
    </source>
</evidence>
<feature type="transmembrane region" description="Helical" evidence="7">
    <location>
        <begin position="94"/>
        <end position="120"/>
    </location>
</feature>
<comment type="caution">
    <text evidence="9">The sequence shown here is derived from an EMBL/GenBank/DDBJ whole genome shotgun (WGS) entry which is preliminary data.</text>
</comment>
<evidence type="ECO:0000256" key="5">
    <source>
        <dbReference type="ARBA" id="ARBA00038359"/>
    </source>
</evidence>
<feature type="transmembrane region" description="Helical" evidence="7">
    <location>
        <begin position="20"/>
        <end position="41"/>
    </location>
</feature>
<keyword evidence="10" id="KW-1185">Reference proteome</keyword>
<keyword evidence="2 7" id="KW-0812">Transmembrane</keyword>
<dbReference type="AlphaFoldDB" id="A0AAE0U298"/>
<evidence type="ECO:0000256" key="4">
    <source>
        <dbReference type="ARBA" id="ARBA00023136"/>
    </source>
</evidence>
<evidence type="ECO:0000256" key="1">
    <source>
        <dbReference type="ARBA" id="ARBA00004141"/>
    </source>
</evidence>
<dbReference type="InterPro" id="IPR052337">
    <property type="entry name" value="SAT4-like"/>
</dbReference>
<comment type="similarity">
    <text evidence="5">Belongs to the SAT4 family.</text>
</comment>